<feature type="region of interest" description="Disordered" evidence="1">
    <location>
        <begin position="33"/>
        <end position="59"/>
    </location>
</feature>
<protein>
    <recommendedName>
        <fullName evidence="5">Secreted protein</fullName>
    </recommendedName>
</protein>
<dbReference type="GeneID" id="18918722"/>
<sequence>MSCIGTRALSVLLLPFLLPVRQSASPAIVSAHSSSVATTSSQRACSPLSSTRDQARESTSVSLYAITRHASTCRKWYPGTDRSLEVATGTDEDRPKRTSLQIPPVTHPSTESPLSLTLS</sequence>
<dbReference type="AlphaFoldDB" id="K5VHC7"/>
<evidence type="ECO:0000313" key="4">
    <source>
        <dbReference type="Proteomes" id="UP000008370"/>
    </source>
</evidence>
<keyword evidence="2" id="KW-0732">Signal</keyword>
<evidence type="ECO:0000256" key="1">
    <source>
        <dbReference type="SAM" id="MobiDB-lite"/>
    </source>
</evidence>
<feature type="region of interest" description="Disordered" evidence="1">
    <location>
        <begin position="84"/>
        <end position="119"/>
    </location>
</feature>
<evidence type="ECO:0008006" key="5">
    <source>
        <dbReference type="Google" id="ProtNLM"/>
    </source>
</evidence>
<dbReference type="HOGENOM" id="CLU_2062307_0_0_1"/>
<name>K5VHC7_PHACS</name>
<evidence type="ECO:0000313" key="3">
    <source>
        <dbReference type="EMBL" id="EKM50638.1"/>
    </source>
</evidence>
<feature type="compositionally biased region" description="Polar residues" evidence="1">
    <location>
        <begin position="42"/>
        <end position="59"/>
    </location>
</feature>
<keyword evidence="4" id="KW-1185">Reference proteome</keyword>
<evidence type="ECO:0000256" key="2">
    <source>
        <dbReference type="SAM" id="SignalP"/>
    </source>
</evidence>
<reference evidence="3 4" key="1">
    <citation type="journal article" date="2012" name="BMC Genomics">
        <title>Comparative genomics of the white-rot fungi, Phanerochaete carnosa and P. chrysosporium, to elucidate the genetic basis of the distinct wood types they colonize.</title>
        <authorList>
            <person name="Suzuki H."/>
            <person name="MacDonald J."/>
            <person name="Syed K."/>
            <person name="Salamov A."/>
            <person name="Hori C."/>
            <person name="Aerts A."/>
            <person name="Henrissat B."/>
            <person name="Wiebenga A."/>
            <person name="vanKuyk P.A."/>
            <person name="Barry K."/>
            <person name="Lindquist E."/>
            <person name="LaButti K."/>
            <person name="Lapidus A."/>
            <person name="Lucas S."/>
            <person name="Coutinho P."/>
            <person name="Gong Y."/>
            <person name="Samejima M."/>
            <person name="Mahadevan R."/>
            <person name="Abou-Zaid M."/>
            <person name="de Vries R.P."/>
            <person name="Igarashi K."/>
            <person name="Yadav J.S."/>
            <person name="Grigoriev I.V."/>
            <person name="Master E.R."/>
        </authorList>
    </citation>
    <scope>NUCLEOTIDE SEQUENCE [LARGE SCALE GENOMIC DNA]</scope>
    <source>
        <strain evidence="3 4">HHB-10118-sp</strain>
    </source>
</reference>
<dbReference type="RefSeq" id="XP_007400907.1">
    <property type="nucleotide sequence ID" value="XM_007400845.1"/>
</dbReference>
<proteinExistence type="predicted"/>
<accession>K5VHC7</accession>
<feature type="signal peptide" evidence="2">
    <location>
        <begin position="1"/>
        <end position="24"/>
    </location>
</feature>
<organism evidence="3 4">
    <name type="scientific">Phanerochaete carnosa (strain HHB-10118-sp)</name>
    <name type="common">White-rot fungus</name>
    <name type="synonym">Peniophora carnosa</name>
    <dbReference type="NCBI Taxonomy" id="650164"/>
    <lineage>
        <taxon>Eukaryota</taxon>
        <taxon>Fungi</taxon>
        <taxon>Dikarya</taxon>
        <taxon>Basidiomycota</taxon>
        <taxon>Agaricomycotina</taxon>
        <taxon>Agaricomycetes</taxon>
        <taxon>Polyporales</taxon>
        <taxon>Phanerochaetaceae</taxon>
        <taxon>Phanerochaete</taxon>
    </lineage>
</organism>
<feature type="compositionally biased region" description="Low complexity" evidence="1">
    <location>
        <begin position="108"/>
        <end position="119"/>
    </location>
</feature>
<feature type="chain" id="PRO_5003884700" description="Secreted protein" evidence="2">
    <location>
        <begin position="25"/>
        <end position="119"/>
    </location>
</feature>
<gene>
    <name evidence="3" type="ORF">PHACADRAFT_264018</name>
</gene>
<dbReference type="Proteomes" id="UP000008370">
    <property type="component" value="Unassembled WGS sequence"/>
</dbReference>
<dbReference type="EMBL" id="JH930478">
    <property type="protein sequence ID" value="EKM50638.1"/>
    <property type="molecule type" value="Genomic_DNA"/>
</dbReference>
<dbReference type="KEGG" id="pco:PHACADRAFT_264018"/>
<dbReference type="InParanoid" id="K5VHC7"/>